<reference evidence="2 3" key="1">
    <citation type="submission" date="2024-03" db="EMBL/GenBank/DDBJ databases">
        <title>Draft genome sequence of Pseudonocardia carboxydivorans JCM 14827.</title>
        <authorList>
            <person name="Duangmal K."/>
        </authorList>
    </citation>
    <scope>NUCLEOTIDE SEQUENCE [LARGE SCALE GENOMIC DNA]</scope>
    <source>
        <strain evidence="2 3">JCM 14827</strain>
    </source>
</reference>
<sequence>MDIRRHIATEFHTALTTGDRDRLRAILDPEVSWTLPGDNAVSGRVDGADAVLERAALIASYGVDFALEHILVSAEHVALGLHNTARRGDRVLDEHLATVCRIGGGRIVEIETFLSDEPGMNAFFAA</sequence>
<gene>
    <name evidence="2" type="ORF">WG925_20320</name>
</gene>
<keyword evidence="3" id="KW-1185">Reference proteome</keyword>
<comment type="caution">
    <text evidence="2">The sequence shown here is derived from an EMBL/GenBank/DDBJ whole genome shotgun (WGS) entry which is preliminary data.</text>
</comment>
<dbReference type="InterPro" id="IPR037401">
    <property type="entry name" value="SnoaL-like"/>
</dbReference>
<evidence type="ECO:0000313" key="2">
    <source>
        <dbReference type="EMBL" id="MEK6466092.1"/>
    </source>
</evidence>
<dbReference type="RefSeq" id="WP_346103195.1">
    <property type="nucleotide sequence ID" value="NZ_BAAAOD010000019.1"/>
</dbReference>
<dbReference type="InterPro" id="IPR032710">
    <property type="entry name" value="NTF2-like_dom_sf"/>
</dbReference>
<dbReference type="SUPFAM" id="SSF54427">
    <property type="entry name" value="NTF2-like"/>
    <property type="match status" value="1"/>
</dbReference>
<evidence type="ECO:0000259" key="1">
    <source>
        <dbReference type="Pfam" id="PF12680"/>
    </source>
</evidence>
<dbReference type="EMBL" id="JBBPIX010000011">
    <property type="protein sequence ID" value="MEK6466092.1"/>
    <property type="molecule type" value="Genomic_DNA"/>
</dbReference>
<dbReference type="Proteomes" id="UP001367513">
    <property type="component" value="Unassembled WGS sequence"/>
</dbReference>
<dbReference type="Pfam" id="PF12680">
    <property type="entry name" value="SnoaL_2"/>
    <property type="match status" value="1"/>
</dbReference>
<evidence type="ECO:0000313" key="3">
    <source>
        <dbReference type="Proteomes" id="UP001367513"/>
    </source>
</evidence>
<proteinExistence type="predicted"/>
<dbReference type="Gene3D" id="3.10.450.50">
    <property type="match status" value="1"/>
</dbReference>
<organism evidence="2 3">
    <name type="scientific">Pseudonocardia alni subsp. carboxydivorans</name>
    <dbReference type="NCBI Taxonomy" id="415010"/>
    <lineage>
        <taxon>Bacteria</taxon>
        <taxon>Bacillati</taxon>
        <taxon>Actinomycetota</taxon>
        <taxon>Actinomycetes</taxon>
        <taxon>Pseudonocardiales</taxon>
        <taxon>Pseudonocardiaceae</taxon>
        <taxon>Pseudonocardia</taxon>
    </lineage>
</organism>
<name>A0ABU9AJM4_PSEA5</name>
<feature type="domain" description="SnoaL-like" evidence="1">
    <location>
        <begin position="9"/>
        <end position="110"/>
    </location>
</feature>
<accession>A0ABU9AJM4</accession>
<protein>
    <submittedName>
        <fullName evidence="2">Nuclear transport factor 2 family protein</fullName>
    </submittedName>
</protein>